<reference evidence="3 4" key="2">
    <citation type="journal article" date="2016" name="Genome Announc.">
        <title>Draft Genome Sequence of a Versatile Hydrocarbon-Degrading Bacterium, Rhodococcus pyridinivorans Strain KG-16, Collected from Oil Fields in India.</title>
        <authorList>
            <person name="Aggarwal R.K."/>
            <person name="Dawar C."/>
            <person name="Phanindranath R."/>
            <person name="Mutnuri L."/>
            <person name="Dayal A.M."/>
        </authorList>
    </citation>
    <scope>NUCLEOTIDE SEQUENCE [LARGE SCALE GENOMIC DNA]</scope>
    <source>
        <strain evidence="3 4">KG-16</strain>
    </source>
</reference>
<evidence type="ECO:0000313" key="3">
    <source>
        <dbReference type="EMBL" id="KSZ60029.1"/>
    </source>
</evidence>
<name>A0A0V9UPU0_9NOCA</name>
<feature type="domain" description="Mce/MlaD" evidence="2">
    <location>
        <begin position="40"/>
        <end position="119"/>
    </location>
</feature>
<feature type="transmembrane region" description="Helical" evidence="1">
    <location>
        <begin position="7"/>
        <end position="32"/>
    </location>
</feature>
<protein>
    <submittedName>
        <fullName evidence="3">Mammalian cell entry protein</fullName>
    </submittedName>
</protein>
<reference evidence="4" key="1">
    <citation type="submission" date="2015-01" db="EMBL/GenBank/DDBJ databases">
        <title>Draft genome sequence of Rhodococcus pyridinivorans strain KG-16, a hydrocarbon-degrading bacterium.</title>
        <authorList>
            <person name="Aggarwal R.K."/>
            <person name="Dawar C."/>
        </authorList>
    </citation>
    <scope>NUCLEOTIDE SEQUENCE [LARGE SCALE GENOMIC DNA]</scope>
    <source>
        <strain evidence="4">KG-16</strain>
    </source>
</reference>
<dbReference type="Pfam" id="PF02470">
    <property type="entry name" value="MlaD"/>
    <property type="match status" value="1"/>
</dbReference>
<comment type="caution">
    <text evidence="3">The sequence shown here is derived from an EMBL/GenBank/DDBJ whole genome shotgun (WGS) entry which is preliminary data.</text>
</comment>
<dbReference type="InterPro" id="IPR003399">
    <property type="entry name" value="Mce/MlaD"/>
</dbReference>
<keyword evidence="1" id="KW-1133">Transmembrane helix</keyword>
<accession>A0A0V9UPU0</accession>
<dbReference type="PANTHER" id="PTHR33371:SF17">
    <property type="entry name" value="MCE-FAMILY PROTEIN MCE1B"/>
    <property type="match status" value="1"/>
</dbReference>
<dbReference type="RefSeq" id="WP_060650157.1">
    <property type="nucleotide sequence ID" value="NZ_AZXY01000001.1"/>
</dbReference>
<proteinExistence type="predicted"/>
<dbReference type="InterPro" id="IPR052336">
    <property type="entry name" value="MlaD_Phospholipid_Transporter"/>
</dbReference>
<dbReference type="PANTHER" id="PTHR33371">
    <property type="entry name" value="INTERMEMBRANE PHOSPHOLIPID TRANSPORT SYSTEM BINDING PROTEIN MLAD-RELATED"/>
    <property type="match status" value="1"/>
</dbReference>
<dbReference type="GO" id="GO:0005576">
    <property type="term" value="C:extracellular region"/>
    <property type="evidence" value="ECO:0007669"/>
    <property type="project" value="TreeGrafter"/>
</dbReference>
<keyword evidence="1" id="KW-0472">Membrane</keyword>
<dbReference type="AlphaFoldDB" id="A0A0V9UPU0"/>
<evidence type="ECO:0000259" key="2">
    <source>
        <dbReference type="Pfam" id="PF02470"/>
    </source>
</evidence>
<dbReference type="GO" id="GO:0051701">
    <property type="term" value="P:biological process involved in interaction with host"/>
    <property type="evidence" value="ECO:0007669"/>
    <property type="project" value="TreeGrafter"/>
</dbReference>
<evidence type="ECO:0000313" key="4">
    <source>
        <dbReference type="Proteomes" id="UP000053060"/>
    </source>
</evidence>
<dbReference type="EMBL" id="AZXY01000001">
    <property type="protein sequence ID" value="KSZ60029.1"/>
    <property type="molecule type" value="Genomic_DNA"/>
</dbReference>
<keyword evidence="1" id="KW-0812">Transmembrane</keyword>
<dbReference type="Proteomes" id="UP000053060">
    <property type="component" value="Unassembled WGS sequence"/>
</dbReference>
<gene>
    <name evidence="3" type="ORF">Z045_00615</name>
</gene>
<evidence type="ECO:0000256" key="1">
    <source>
        <dbReference type="SAM" id="Phobius"/>
    </source>
</evidence>
<sequence>MTTRATYIATIVKLVIAAVISAVLFALVISAMRSPVDGPTRNFTAEFADVSGLGANGDIRTRGVRIGKVRSIELREREGNTIAEVEFTLEEPYELTDTTTLAVKYQNLTGVRYIDADFGETPSAPVEHLSLESTKPSFDITSLFNGLQPVLATMSTEDINRFTENAIALLQGDGGGLRPMLDDAQRLADLASDREQVIATLADNLARIADSMGGRSDGVVEFLRSVSFPIARAMTVLDEFHKTATYGPEFLTPVKRLLDAYGLAPGADVDAMVVSAFASLEEAAEAIRLLPPAVAGLQVPASAPTGAGAGCSNGIADLPTDVRVLLSGSEVVVCNAE</sequence>
<organism evidence="3 4">
    <name type="scientific">Rhodococcus pyridinivorans KG-16</name>
    <dbReference type="NCBI Taxonomy" id="1441730"/>
    <lineage>
        <taxon>Bacteria</taxon>
        <taxon>Bacillati</taxon>
        <taxon>Actinomycetota</taxon>
        <taxon>Actinomycetes</taxon>
        <taxon>Mycobacteriales</taxon>
        <taxon>Nocardiaceae</taxon>
        <taxon>Rhodococcus</taxon>
    </lineage>
</organism>
<dbReference type="PATRIC" id="fig|1441730.3.peg.135"/>